<feature type="compositionally biased region" description="Basic and acidic residues" evidence="1">
    <location>
        <begin position="558"/>
        <end position="568"/>
    </location>
</feature>
<evidence type="ECO:0000313" key="2">
    <source>
        <dbReference type="EMBL" id="EJK51482.1"/>
    </source>
</evidence>
<organism evidence="2 3">
    <name type="scientific">Thalassiosira oceanica</name>
    <name type="common">Marine diatom</name>
    <dbReference type="NCBI Taxonomy" id="159749"/>
    <lineage>
        <taxon>Eukaryota</taxon>
        <taxon>Sar</taxon>
        <taxon>Stramenopiles</taxon>
        <taxon>Ochrophyta</taxon>
        <taxon>Bacillariophyta</taxon>
        <taxon>Coscinodiscophyceae</taxon>
        <taxon>Thalassiosirophycidae</taxon>
        <taxon>Thalassiosirales</taxon>
        <taxon>Thalassiosiraceae</taxon>
        <taxon>Thalassiosira</taxon>
    </lineage>
</organism>
<feature type="compositionally biased region" description="Low complexity" evidence="1">
    <location>
        <begin position="100"/>
        <end position="121"/>
    </location>
</feature>
<feature type="compositionally biased region" description="Gly residues" evidence="1">
    <location>
        <begin position="90"/>
        <end position="99"/>
    </location>
</feature>
<reference evidence="2 3" key="1">
    <citation type="journal article" date="2012" name="Genome Biol.">
        <title>Genome and low-iron response of an oceanic diatom adapted to chronic iron limitation.</title>
        <authorList>
            <person name="Lommer M."/>
            <person name="Specht M."/>
            <person name="Roy A.S."/>
            <person name="Kraemer L."/>
            <person name="Andreson R."/>
            <person name="Gutowska M.A."/>
            <person name="Wolf J."/>
            <person name="Bergner S.V."/>
            <person name="Schilhabel M.B."/>
            <person name="Klostermeier U.C."/>
            <person name="Beiko R.G."/>
            <person name="Rosenstiel P."/>
            <person name="Hippler M."/>
            <person name="Laroche J."/>
        </authorList>
    </citation>
    <scope>NUCLEOTIDE SEQUENCE [LARGE SCALE GENOMIC DNA]</scope>
    <source>
        <strain evidence="2 3">CCMP1005</strain>
    </source>
</reference>
<keyword evidence="3" id="KW-1185">Reference proteome</keyword>
<feature type="region of interest" description="Disordered" evidence="1">
    <location>
        <begin position="500"/>
        <end position="581"/>
    </location>
</feature>
<evidence type="ECO:0000313" key="3">
    <source>
        <dbReference type="Proteomes" id="UP000266841"/>
    </source>
</evidence>
<comment type="caution">
    <text evidence="2">The sequence shown here is derived from an EMBL/GenBank/DDBJ whole genome shotgun (WGS) entry which is preliminary data.</text>
</comment>
<accession>K0RXL5</accession>
<gene>
    <name evidence="2" type="ORF">THAOC_29340</name>
</gene>
<dbReference type="Proteomes" id="UP000266841">
    <property type="component" value="Unassembled WGS sequence"/>
</dbReference>
<evidence type="ECO:0000256" key="1">
    <source>
        <dbReference type="SAM" id="MobiDB-lite"/>
    </source>
</evidence>
<dbReference type="AlphaFoldDB" id="K0RXL5"/>
<protein>
    <submittedName>
        <fullName evidence="2">Uncharacterized protein</fullName>
    </submittedName>
</protein>
<feature type="region of interest" description="Disordered" evidence="1">
    <location>
        <begin position="88"/>
        <end position="121"/>
    </location>
</feature>
<name>K0RXL5_THAOC</name>
<feature type="compositionally biased region" description="Acidic residues" evidence="1">
    <location>
        <begin position="532"/>
        <end position="544"/>
    </location>
</feature>
<sequence length="581" mass="63754">MAKRKFALPDQNNYLFGYLRVTYDGALDNGITPEMLDAALCILSSEMLFFQDTRFSNKSTVNAVAFEYDVIARILQVEYPGSIQACATRGGRGSGGGSRRAGANNNNSNAGNNNNNAGNNNANAAEQQAVAAALAEVNAGDPAEAANYQNVRNAFTTNGGFPNAVGGVTDKFLLSAGGIFLDQQTLARSAPNEIDAAVTAHNRQNKGFGQGITPQHSAFLHGFAHVFRLERSGGRPLDRARLQALVPTLTSQTIIDAGEKLKEVQEIKEGPQPQFDEMVLGEGFYQWQIAFQTMLSSVIGAYWIPIVYLTVPLVINTANIDHVMWAAVPLLGIAYNRDNAMFYRILQPIVAKSKYKAFLLEFRGGQDGRRLWLKILSMEMSEGNRHQIVANLKKIFSTVYDGKSANLTFLTWYTALKSAYQAMHDNREPTTSYTRIENTMKKMCLKDFPSLQATIAAVRVKHQNGDWDKFIEDCLLHISRHEIEANAGSKPFPRTIAQVTPDKRKHEAASSTESTAAINKRARKKKHGDEDAHSDDDRDVDGDDAKDRKIKALVARIEALEGDKEEKGSTTGAGIAGSRGK</sequence>
<dbReference type="EMBL" id="AGNL01041554">
    <property type="protein sequence ID" value="EJK51482.1"/>
    <property type="molecule type" value="Genomic_DNA"/>
</dbReference>
<proteinExistence type="predicted"/>